<keyword evidence="4 7" id="KW-1133">Transmembrane helix</keyword>
<dbReference type="GO" id="GO:0005886">
    <property type="term" value="C:plasma membrane"/>
    <property type="evidence" value="ECO:0007669"/>
    <property type="project" value="UniProtKB-SubCell"/>
</dbReference>
<keyword evidence="2" id="KW-1003">Cell membrane</keyword>
<dbReference type="Proteomes" id="UP000245946">
    <property type="component" value="Unassembled WGS sequence"/>
</dbReference>
<organism evidence="9 10">
    <name type="scientific">Tilletiopsis washingtonensis</name>
    <dbReference type="NCBI Taxonomy" id="58919"/>
    <lineage>
        <taxon>Eukaryota</taxon>
        <taxon>Fungi</taxon>
        <taxon>Dikarya</taxon>
        <taxon>Basidiomycota</taxon>
        <taxon>Ustilaginomycotina</taxon>
        <taxon>Exobasidiomycetes</taxon>
        <taxon>Entylomatales</taxon>
        <taxon>Entylomatales incertae sedis</taxon>
        <taxon>Tilletiopsis</taxon>
    </lineage>
</organism>
<evidence type="ECO:0000256" key="3">
    <source>
        <dbReference type="ARBA" id="ARBA00022692"/>
    </source>
</evidence>
<evidence type="ECO:0000259" key="8">
    <source>
        <dbReference type="Pfam" id="PF02656"/>
    </source>
</evidence>
<sequence>MSHLISVPLGADGGASSSNVSVGAASRPPQRFTRSGRRLALHIPNSIPRSPGASPFSTRASSPQPSAQHSRQSSPERETREADAATALLDGAAHELRSERSPGWLETRARTAESSRDFLARERTFLAWLKLSMTLAVVAATMLLRLRLKVHPRSDAPWQPDESPPSHWHYSISVVSTALGLLFFLLSLASLVVGCADYLRVERALERADVVLSEAERTHDRAAAGGGHSGAAVRVLTGLIALSVGATALFLLVADSDARDTAASHSAAFAHRLLRTSVF</sequence>
<feature type="region of interest" description="Disordered" evidence="6">
    <location>
        <begin position="1"/>
        <end position="82"/>
    </location>
</feature>
<proteinExistence type="predicted"/>
<feature type="transmembrane region" description="Helical" evidence="7">
    <location>
        <begin position="231"/>
        <end position="254"/>
    </location>
</feature>
<dbReference type="AlphaFoldDB" id="A0A316Z800"/>
<evidence type="ECO:0000256" key="7">
    <source>
        <dbReference type="SAM" id="Phobius"/>
    </source>
</evidence>
<feature type="compositionally biased region" description="Polar residues" evidence="6">
    <location>
        <begin position="55"/>
        <end position="73"/>
    </location>
</feature>
<dbReference type="InterPro" id="IPR052053">
    <property type="entry name" value="IM_YidH-like"/>
</dbReference>
<dbReference type="InterPro" id="IPR003807">
    <property type="entry name" value="DUF202"/>
</dbReference>
<dbReference type="PANTHER" id="PTHR34187">
    <property type="entry name" value="FGR18P"/>
    <property type="match status" value="1"/>
</dbReference>
<dbReference type="RefSeq" id="XP_025597980.1">
    <property type="nucleotide sequence ID" value="XM_025745663.1"/>
</dbReference>
<evidence type="ECO:0000256" key="5">
    <source>
        <dbReference type="ARBA" id="ARBA00023136"/>
    </source>
</evidence>
<feature type="domain" description="DUF202" evidence="8">
    <location>
        <begin position="116"/>
        <end position="204"/>
    </location>
</feature>
<name>A0A316Z800_9BASI</name>
<dbReference type="GeneID" id="37273207"/>
<dbReference type="EMBL" id="KZ819294">
    <property type="protein sequence ID" value="PWN97701.1"/>
    <property type="molecule type" value="Genomic_DNA"/>
</dbReference>
<evidence type="ECO:0000256" key="4">
    <source>
        <dbReference type="ARBA" id="ARBA00022989"/>
    </source>
</evidence>
<evidence type="ECO:0000256" key="1">
    <source>
        <dbReference type="ARBA" id="ARBA00004651"/>
    </source>
</evidence>
<evidence type="ECO:0000256" key="2">
    <source>
        <dbReference type="ARBA" id="ARBA00022475"/>
    </source>
</evidence>
<comment type="subcellular location">
    <subcellularLocation>
        <location evidence="1">Cell membrane</location>
        <topology evidence="1">Multi-pass membrane protein</topology>
    </subcellularLocation>
</comment>
<keyword evidence="10" id="KW-1185">Reference proteome</keyword>
<keyword evidence="5 7" id="KW-0472">Membrane</keyword>
<accession>A0A316Z800</accession>
<feature type="compositionally biased region" description="Low complexity" evidence="6">
    <location>
        <begin position="14"/>
        <end position="26"/>
    </location>
</feature>
<gene>
    <name evidence="9" type="ORF">FA09DRAFT_44159</name>
</gene>
<evidence type="ECO:0000313" key="9">
    <source>
        <dbReference type="EMBL" id="PWN97701.1"/>
    </source>
</evidence>
<dbReference type="OrthoDB" id="5525680at2759"/>
<evidence type="ECO:0000256" key="6">
    <source>
        <dbReference type="SAM" id="MobiDB-lite"/>
    </source>
</evidence>
<keyword evidence="3 7" id="KW-0812">Transmembrane</keyword>
<reference evidence="9 10" key="1">
    <citation type="journal article" date="2018" name="Mol. Biol. Evol.">
        <title>Broad Genomic Sampling Reveals a Smut Pathogenic Ancestry of the Fungal Clade Ustilaginomycotina.</title>
        <authorList>
            <person name="Kijpornyongpan T."/>
            <person name="Mondo S.J."/>
            <person name="Barry K."/>
            <person name="Sandor L."/>
            <person name="Lee J."/>
            <person name="Lipzen A."/>
            <person name="Pangilinan J."/>
            <person name="LaButti K."/>
            <person name="Hainaut M."/>
            <person name="Henrissat B."/>
            <person name="Grigoriev I.V."/>
            <person name="Spatafora J.W."/>
            <person name="Aime M.C."/>
        </authorList>
    </citation>
    <scope>NUCLEOTIDE SEQUENCE [LARGE SCALE GENOMIC DNA]</scope>
    <source>
        <strain evidence="9 10">MCA 4186</strain>
    </source>
</reference>
<feature type="transmembrane region" description="Helical" evidence="7">
    <location>
        <begin position="168"/>
        <end position="193"/>
    </location>
</feature>
<feature type="transmembrane region" description="Helical" evidence="7">
    <location>
        <begin position="125"/>
        <end position="148"/>
    </location>
</feature>
<dbReference type="Pfam" id="PF02656">
    <property type="entry name" value="DUF202"/>
    <property type="match status" value="1"/>
</dbReference>
<evidence type="ECO:0000313" key="10">
    <source>
        <dbReference type="Proteomes" id="UP000245946"/>
    </source>
</evidence>
<dbReference type="PANTHER" id="PTHR34187:SF2">
    <property type="entry name" value="DUF202 DOMAIN-CONTAINING PROTEIN"/>
    <property type="match status" value="1"/>
</dbReference>
<protein>
    <recommendedName>
        <fullName evidence="8">DUF202 domain-containing protein</fullName>
    </recommendedName>
</protein>